<name>A0AAE1IVA5_9FABA</name>
<sequence length="188" mass="20128">MFGRIRPSPSSLETLEGSPSKILKDDSFSIYEATLMKLKLGAQRDTSAFSKEADGIMIDDSAISSSCIEETNVVSNCISTSASGSQHTPNSSDDGSMMIDSGCSSTSSSSSRDQVSLTSSEQPRHNNISIVHFFPKLKDPRRIGGIDSSGSESISTENDRPASVSSSSGERDYISETESILNLRRSLN</sequence>
<dbReference type="EMBL" id="JAWXYG010000012">
    <property type="protein sequence ID" value="KAK4256978.1"/>
    <property type="molecule type" value="Genomic_DNA"/>
</dbReference>
<feature type="region of interest" description="Disordered" evidence="1">
    <location>
        <begin position="79"/>
        <end position="122"/>
    </location>
</feature>
<reference evidence="2" key="1">
    <citation type="submission" date="2023-10" db="EMBL/GenBank/DDBJ databases">
        <title>Chromosome-level genome of the transformable northern wattle, Acacia crassicarpa.</title>
        <authorList>
            <person name="Massaro I."/>
            <person name="Sinha N.R."/>
            <person name="Poethig S."/>
            <person name="Leichty A.R."/>
        </authorList>
    </citation>
    <scope>NUCLEOTIDE SEQUENCE</scope>
    <source>
        <strain evidence="2">Acra3RX</strain>
        <tissue evidence="2">Leaf</tissue>
    </source>
</reference>
<dbReference type="Proteomes" id="UP001293593">
    <property type="component" value="Unassembled WGS sequence"/>
</dbReference>
<comment type="caution">
    <text evidence="2">The sequence shown here is derived from an EMBL/GenBank/DDBJ whole genome shotgun (WGS) entry which is preliminary data.</text>
</comment>
<feature type="compositionally biased region" description="Polar residues" evidence="1">
    <location>
        <begin position="79"/>
        <end position="90"/>
    </location>
</feature>
<proteinExistence type="predicted"/>
<gene>
    <name evidence="2" type="ORF">QN277_006630</name>
</gene>
<feature type="compositionally biased region" description="Low complexity" evidence="1">
    <location>
        <begin position="145"/>
        <end position="155"/>
    </location>
</feature>
<evidence type="ECO:0000256" key="1">
    <source>
        <dbReference type="SAM" id="MobiDB-lite"/>
    </source>
</evidence>
<dbReference type="PANTHER" id="PTHR48238">
    <property type="entry name" value="BNACNNG09570D PROTEIN"/>
    <property type="match status" value="1"/>
</dbReference>
<evidence type="ECO:0000313" key="2">
    <source>
        <dbReference type="EMBL" id="KAK4256978.1"/>
    </source>
</evidence>
<feature type="compositionally biased region" description="Low complexity" evidence="1">
    <location>
        <begin position="91"/>
        <end position="120"/>
    </location>
</feature>
<dbReference type="PANTHER" id="PTHR48238:SF1">
    <property type="entry name" value="(RAPE) HYPOTHETICAL PROTEIN"/>
    <property type="match status" value="1"/>
</dbReference>
<protein>
    <submittedName>
        <fullName evidence="2">Uncharacterized protein</fullName>
    </submittedName>
</protein>
<organism evidence="2 3">
    <name type="scientific">Acacia crassicarpa</name>
    <name type="common">northern wattle</name>
    <dbReference type="NCBI Taxonomy" id="499986"/>
    <lineage>
        <taxon>Eukaryota</taxon>
        <taxon>Viridiplantae</taxon>
        <taxon>Streptophyta</taxon>
        <taxon>Embryophyta</taxon>
        <taxon>Tracheophyta</taxon>
        <taxon>Spermatophyta</taxon>
        <taxon>Magnoliopsida</taxon>
        <taxon>eudicotyledons</taxon>
        <taxon>Gunneridae</taxon>
        <taxon>Pentapetalae</taxon>
        <taxon>rosids</taxon>
        <taxon>fabids</taxon>
        <taxon>Fabales</taxon>
        <taxon>Fabaceae</taxon>
        <taxon>Caesalpinioideae</taxon>
        <taxon>mimosoid clade</taxon>
        <taxon>Acacieae</taxon>
        <taxon>Acacia</taxon>
    </lineage>
</organism>
<accession>A0AAE1IVA5</accession>
<keyword evidence="3" id="KW-1185">Reference proteome</keyword>
<evidence type="ECO:0000313" key="3">
    <source>
        <dbReference type="Proteomes" id="UP001293593"/>
    </source>
</evidence>
<dbReference type="AlphaFoldDB" id="A0AAE1IVA5"/>
<feature type="region of interest" description="Disordered" evidence="1">
    <location>
        <begin position="141"/>
        <end position="188"/>
    </location>
</feature>